<evidence type="ECO:0000256" key="2">
    <source>
        <dbReference type="ARBA" id="ARBA00009877"/>
    </source>
</evidence>
<dbReference type="OrthoDB" id="2148490at2759"/>
<dbReference type="InterPro" id="IPR028055">
    <property type="entry name" value="YidC/Oxa/ALB_C"/>
</dbReference>
<dbReference type="InterPro" id="IPR001708">
    <property type="entry name" value="YidC/ALB3/OXA1/COX18"/>
</dbReference>
<proteinExistence type="inferred from homology"/>
<dbReference type="Pfam" id="PF02096">
    <property type="entry name" value="60KD_IMP"/>
    <property type="match status" value="1"/>
</dbReference>
<organism evidence="8 9">
    <name type="scientific">Absidia repens</name>
    <dbReference type="NCBI Taxonomy" id="90262"/>
    <lineage>
        <taxon>Eukaryota</taxon>
        <taxon>Fungi</taxon>
        <taxon>Fungi incertae sedis</taxon>
        <taxon>Mucoromycota</taxon>
        <taxon>Mucoromycotina</taxon>
        <taxon>Mucoromycetes</taxon>
        <taxon>Mucorales</taxon>
        <taxon>Cunninghamellaceae</taxon>
        <taxon>Absidia</taxon>
    </lineage>
</organism>
<dbReference type="GO" id="GO:0033617">
    <property type="term" value="P:mitochondrial respiratory chain complex IV assembly"/>
    <property type="evidence" value="ECO:0007669"/>
    <property type="project" value="TreeGrafter"/>
</dbReference>
<evidence type="ECO:0000256" key="1">
    <source>
        <dbReference type="ARBA" id="ARBA00004141"/>
    </source>
</evidence>
<evidence type="ECO:0000256" key="4">
    <source>
        <dbReference type="ARBA" id="ARBA00022989"/>
    </source>
</evidence>
<comment type="caution">
    <text evidence="8">The sequence shown here is derived from an EMBL/GenBank/DDBJ whole genome shotgun (WGS) entry which is preliminary data.</text>
</comment>
<evidence type="ECO:0000256" key="3">
    <source>
        <dbReference type="ARBA" id="ARBA00022692"/>
    </source>
</evidence>
<keyword evidence="9" id="KW-1185">Reference proteome</keyword>
<dbReference type="CDD" id="cd20069">
    <property type="entry name" value="5TM_Oxa1-like"/>
    <property type="match status" value="1"/>
</dbReference>
<evidence type="ECO:0000313" key="8">
    <source>
        <dbReference type="EMBL" id="ORZ19444.1"/>
    </source>
</evidence>
<comment type="subcellular location">
    <subcellularLocation>
        <location evidence="1 6">Membrane</location>
        <topology evidence="1 6">Multi-pass membrane protein</topology>
    </subcellularLocation>
</comment>
<sequence>MQRHLSTKLRHSFKITGQYNHHANGYTKRFITSTIPTTNESVTSTLDLSTPPNADTVLDTSLPALISANEFILTAMHQDLGLPWWASIMLGTLALRTSLTLPVAVYQQRAIGKMINLAPMIQSWAETLKVSVAKDSNRTRPDFESYQKELNKQYRRKVNQIYAQHGCSRWQLLSLPWIQLPLFMCMTLSIRDLAALPLPWWGQFHTEPVQGLAQGGFSMWSDLTVVDPTMVFPFLVGAGNLINIELNAWATRGQEKTTSQKLITNGLRCLSVAFVPIAAHAPMALCLYWCTSSWYSVVQNLAFKVPTVRQTLGMPEIKAKKSLKQDTASST</sequence>
<dbReference type="GO" id="GO:0005743">
    <property type="term" value="C:mitochondrial inner membrane"/>
    <property type="evidence" value="ECO:0007669"/>
    <property type="project" value="TreeGrafter"/>
</dbReference>
<gene>
    <name evidence="8" type="ORF">BCR42DRAFT_409781</name>
</gene>
<evidence type="ECO:0000259" key="7">
    <source>
        <dbReference type="Pfam" id="PF02096"/>
    </source>
</evidence>
<dbReference type="GO" id="GO:0032979">
    <property type="term" value="P:protein insertion into mitochondrial inner membrane from matrix"/>
    <property type="evidence" value="ECO:0007669"/>
    <property type="project" value="TreeGrafter"/>
</dbReference>
<accession>A0A1X2IN48</accession>
<dbReference type="STRING" id="90262.A0A1X2IN48"/>
<dbReference type="PANTHER" id="PTHR12428">
    <property type="entry name" value="OXA1"/>
    <property type="match status" value="1"/>
</dbReference>
<dbReference type="PANTHER" id="PTHR12428:SF65">
    <property type="entry name" value="CYTOCHROME C OXIDASE ASSEMBLY PROTEIN COX18, MITOCHONDRIAL"/>
    <property type="match status" value="1"/>
</dbReference>
<reference evidence="8 9" key="1">
    <citation type="submission" date="2016-07" db="EMBL/GenBank/DDBJ databases">
        <title>Pervasive Adenine N6-methylation of Active Genes in Fungi.</title>
        <authorList>
            <consortium name="DOE Joint Genome Institute"/>
            <person name="Mondo S.J."/>
            <person name="Dannebaum R.O."/>
            <person name="Kuo R.C."/>
            <person name="Labutti K."/>
            <person name="Haridas S."/>
            <person name="Kuo A."/>
            <person name="Salamov A."/>
            <person name="Ahrendt S.R."/>
            <person name="Lipzen A."/>
            <person name="Sullivan W."/>
            <person name="Andreopoulos W.B."/>
            <person name="Clum A."/>
            <person name="Lindquist E."/>
            <person name="Daum C."/>
            <person name="Ramamoorthy G.K."/>
            <person name="Gryganskyi A."/>
            <person name="Culley D."/>
            <person name="Magnuson J.K."/>
            <person name="James T.Y."/>
            <person name="O'Malley M.A."/>
            <person name="Stajich J.E."/>
            <person name="Spatafora J.W."/>
            <person name="Visel A."/>
            <person name="Grigoriev I.V."/>
        </authorList>
    </citation>
    <scope>NUCLEOTIDE SEQUENCE [LARGE SCALE GENOMIC DNA]</scope>
    <source>
        <strain evidence="8 9">NRRL 1336</strain>
    </source>
</reference>
<keyword evidence="5" id="KW-0472">Membrane</keyword>
<dbReference type="AlphaFoldDB" id="A0A1X2IN48"/>
<feature type="domain" description="Membrane insertase YidC/Oxa/ALB C-terminal" evidence="7">
    <location>
        <begin position="84"/>
        <end position="303"/>
    </location>
</feature>
<evidence type="ECO:0000313" key="9">
    <source>
        <dbReference type="Proteomes" id="UP000193560"/>
    </source>
</evidence>
<keyword evidence="4" id="KW-1133">Transmembrane helix</keyword>
<name>A0A1X2IN48_9FUNG</name>
<dbReference type="Proteomes" id="UP000193560">
    <property type="component" value="Unassembled WGS sequence"/>
</dbReference>
<comment type="similarity">
    <text evidence="2 6">Belongs to the OXA1/ALB3/YidC family.</text>
</comment>
<evidence type="ECO:0000256" key="5">
    <source>
        <dbReference type="ARBA" id="ARBA00023136"/>
    </source>
</evidence>
<keyword evidence="3 6" id="KW-0812">Transmembrane</keyword>
<dbReference type="EMBL" id="MCGE01000007">
    <property type="protein sequence ID" value="ORZ19444.1"/>
    <property type="molecule type" value="Genomic_DNA"/>
</dbReference>
<dbReference type="GO" id="GO:0032977">
    <property type="term" value="F:membrane insertase activity"/>
    <property type="evidence" value="ECO:0007669"/>
    <property type="project" value="InterPro"/>
</dbReference>
<evidence type="ECO:0000256" key="6">
    <source>
        <dbReference type="RuleBase" id="RU003945"/>
    </source>
</evidence>
<protein>
    <submittedName>
        <fullName evidence="8">60Kd inner membrane protein-domain-containing protein</fullName>
    </submittedName>
</protein>